<keyword evidence="8" id="KW-1185">Reference proteome</keyword>
<evidence type="ECO:0000256" key="3">
    <source>
        <dbReference type="ARBA" id="ARBA00022630"/>
    </source>
</evidence>
<organism evidence="7 8">
    <name type="scientific">Paraburkholderia agricolaris</name>
    <dbReference type="NCBI Taxonomy" id="2152888"/>
    <lineage>
        <taxon>Bacteria</taxon>
        <taxon>Pseudomonadati</taxon>
        <taxon>Pseudomonadota</taxon>
        <taxon>Betaproteobacteria</taxon>
        <taxon>Burkholderiales</taxon>
        <taxon>Burkholderiaceae</taxon>
        <taxon>Paraburkholderia</taxon>
    </lineage>
</organism>
<dbReference type="Pfam" id="PF00732">
    <property type="entry name" value="GMC_oxred_N"/>
    <property type="match status" value="1"/>
</dbReference>
<comment type="caution">
    <text evidence="7">The sequence shown here is derived from an EMBL/GenBank/DDBJ whole genome shotgun (WGS) entry which is preliminary data.</text>
</comment>
<comment type="similarity">
    <text evidence="2">Belongs to the GMC oxidoreductase family.</text>
</comment>
<evidence type="ECO:0000256" key="1">
    <source>
        <dbReference type="ARBA" id="ARBA00001974"/>
    </source>
</evidence>
<dbReference type="InterPro" id="IPR036188">
    <property type="entry name" value="FAD/NAD-bd_sf"/>
</dbReference>
<keyword evidence="4" id="KW-0274">FAD</keyword>
<proteinExistence type="inferred from homology"/>
<dbReference type="PIRSF" id="PIRSF000137">
    <property type="entry name" value="Alcohol_oxidase"/>
    <property type="match status" value="1"/>
</dbReference>
<keyword evidence="3" id="KW-0285">Flavoprotein</keyword>
<name>A0ABW9A0S8_9BURK</name>
<feature type="domain" description="Glucose-methanol-choline oxidoreductase N-terminal" evidence="5">
    <location>
        <begin position="3"/>
        <end position="295"/>
    </location>
</feature>
<dbReference type="InterPro" id="IPR000172">
    <property type="entry name" value="GMC_OxRdtase_N"/>
</dbReference>
<dbReference type="InterPro" id="IPR007867">
    <property type="entry name" value="GMC_OxRtase_C"/>
</dbReference>
<evidence type="ECO:0000256" key="4">
    <source>
        <dbReference type="ARBA" id="ARBA00022827"/>
    </source>
</evidence>
<dbReference type="Pfam" id="PF05199">
    <property type="entry name" value="GMC_oxred_C"/>
    <property type="match status" value="1"/>
</dbReference>
<sequence length="557" mass="59740">MKFDFLIVGGGTAGAVMASRLSENADFRVLLVEAGDDTPPGGAAFDIRDPFPTSTLNQDYFWKGLTASVTDGGAPRPYPQARIMGGGSSINGMFALRGVASDYQRWADAGAAHFSWETVLPYFHRVEDDRERASSEGVPGPHAISRTPREQWPEFVRAMQHAAAREGLPFVADANEQPGDGFFSMPLAIGTEERATSASCYLTHEVRRRKNLQIMSKTQVVRLRMDGATVSGVDAVQDGKQLHIAARNVIVSAGGIYSPTILLRSGIGPADELSSVGIEPLLDRPGVGKNLQNHPYMFFALTLPRGKRMSSSLRRFAVAGLRASSKVPGCEASDLFTFMVGRVSGESFGPDFALVGSALYSPRSRGNITINTTNHEVSPKINFRFMSDPMDPPRMIQAARLTERLLRESEVAGAYQEAFLLPSQLAVAQFNRPGFAGKLLNLAAEAAANSPRPVRRMIFGRAFGSGAPVAFRGGGREISDEDILSSICPMGHPVGTCAMGSSDDNMAVVDNSFCVHGTRNLFVVDASVMPVIPSANTNLPTLMLAELAADRIGARGA</sequence>
<evidence type="ECO:0000313" key="7">
    <source>
        <dbReference type="EMBL" id="MFL9888849.1"/>
    </source>
</evidence>
<accession>A0ABW9A0S8</accession>
<dbReference type="PANTHER" id="PTHR11552">
    <property type="entry name" value="GLUCOSE-METHANOL-CHOLINE GMC OXIDOREDUCTASE"/>
    <property type="match status" value="1"/>
</dbReference>
<dbReference type="EMBL" id="JAQQFN010000050">
    <property type="protein sequence ID" value="MFL9888849.1"/>
    <property type="molecule type" value="Genomic_DNA"/>
</dbReference>
<dbReference type="InterPro" id="IPR012132">
    <property type="entry name" value="GMC_OxRdtase"/>
</dbReference>
<comment type="cofactor">
    <cofactor evidence="1">
        <name>FAD</name>
        <dbReference type="ChEBI" id="CHEBI:57692"/>
    </cofactor>
</comment>
<dbReference type="PANTHER" id="PTHR11552:SF147">
    <property type="entry name" value="CHOLINE DEHYDROGENASE, MITOCHONDRIAL"/>
    <property type="match status" value="1"/>
</dbReference>
<dbReference type="SUPFAM" id="SSF51905">
    <property type="entry name" value="FAD/NAD(P)-binding domain"/>
    <property type="match status" value="1"/>
</dbReference>
<dbReference type="Proteomes" id="UP001629249">
    <property type="component" value="Unassembled WGS sequence"/>
</dbReference>
<dbReference type="Gene3D" id="3.50.50.60">
    <property type="entry name" value="FAD/NAD(P)-binding domain"/>
    <property type="match status" value="2"/>
</dbReference>
<feature type="domain" description="Glucose-methanol-choline oxidoreductase C-terminal" evidence="6">
    <location>
        <begin position="362"/>
        <end position="545"/>
    </location>
</feature>
<reference evidence="7 8" key="1">
    <citation type="journal article" date="2024" name="Chem. Sci.">
        <title>Discovery of megapolipeptins by genome mining of a Burkholderiales bacteria collection.</title>
        <authorList>
            <person name="Paulo B.S."/>
            <person name="Recchia M.J.J."/>
            <person name="Lee S."/>
            <person name="Fergusson C.H."/>
            <person name="Romanowski S.B."/>
            <person name="Hernandez A."/>
            <person name="Krull N."/>
            <person name="Liu D.Y."/>
            <person name="Cavanagh H."/>
            <person name="Bos A."/>
            <person name="Gray C.A."/>
            <person name="Murphy B.T."/>
            <person name="Linington R.G."/>
            <person name="Eustaquio A.S."/>
        </authorList>
    </citation>
    <scope>NUCLEOTIDE SEQUENCE [LARGE SCALE GENOMIC DNA]</scope>
    <source>
        <strain evidence="7 8">RL16-012-BIC-B</strain>
    </source>
</reference>
<gene>
    <name evidence="7" type="ORF">PQR66_37890</name>
</gene>
<evidence type="ECO:0000256" key="2">
    <source>
        <dbReference type="ARBA" id="ARBA00010790"/>
    </source>
</evidence>
<dbReference type="RefSeq" id="WP_408335651.1">
    <property type="nucleotide sequence ID" value="NZ_JAQQFH010000059.1"/>
</dbReference>
<evidence type="ECO:0000313" key="8">
    <source>
        <dbReference type="Proteomes" id="UP001629249"/>
    </source>
</evidence>
<evidence type="ECO:0000259" key="5">
    <source>
        <dbReference type="Pfam" id="PF00732"/>
    </source>
</evidence>
<dbReference type="SUPFAM" id="SSF54373">
    <property type="entry name" value="FAD-linked reductases, C-terminal domain"/>
    <property type="match status" value="1"/>
</dbReference>
<evidence type="ECO:0000259" key="6">
    <source>
        <dbReference type="Pfam" id="PF05199"/>
    </source>
</evidence>
<protein>
    <submittedName>
        <fullName evidence="7">GMC family oxidoreductase</fullName>
    </submittedName>
</protein>
<dbReference type="Gene3D" id="3.30.410.40">
    <property type="match status" value="1"/>
</dbReference>